<evidence type="ECO:0000313" key="3">
    <source>
        <dbReference type="Proteomes" id="UP001501470"/>
    </source>
</evidence>
<protein>
    <submittedName>
        <fullName evidence="2">Uncharacterized protein</fullName>
    </submittedName>
</protein>
<dbReference type="Proteomes" id="UP001501470">
    <property type="component" value="Unassembled WGS sequence"/>
</dbReference>
<organism evidence="2 3">
    <name type="scientific">Dactylosporangium maewongense</name>
    <dbReference type="NCBI Taxonomy" id="634393"/>
    <lineage>
        <taxon>Bacteria</taxon>
        <taxon>Bacillati</taxon>
        <taxon>Actinomycetota</taxon>
        <taxon>Actinomycetes</taxon>
        <taxon>Micromonosporales</taxon>
        <taxon>Micromonosporaceae</taxon>
        <taxon>Dactylosporangium</taxon>
    </lineage>
</organism>
<evidence type="ECO:0000256" key="1">
    <source>
        <dbReference type="SAM" id="Phobius"/>
    </source>
</evidence>
<proteinExistence type="predicted"/>
<reference evidence="3" key="1">
    <citation type="journal article" date="2019" name="Int. J. Syst. Evol. Microbiol.">
        <title>The Global Catalogue of Microorganisms (GCM) 10K type strain sequencing project: providing services to taxonomists for standard genome sequencing and annotation.</title>
        <authorList>
            <consortium name="The Broad Institute Genomics Platform"/>
            <consortium name="The Broad Institute Genome Sequencing Center for Infectious Disease"/>
            <person name="Wu L."/>
            <person name="Ma J."/>
        </authorList>
    </citation>
    <scope>NUCLEOTIDE SEQUENCE [LARGE SCALE GENOMIC DNA]</scope>
    <source>
        <strain evidence="3">JCM 15933</strain>
    </source>
</reference>
<name>A0ABP4ND02_9ACTN</name>
<dbReference type="EMBL" id="BAAAQD010000027">
    <property type="protein sequence ID" value="GAA1558421.1"/>
    <property type="molecule type" value="Genomic_DNA"/>
</dbReference>
<keyword evidence="1" id="KW-1133">Transmembrane helix</keyword>
<feature type="transmembrane region" description="Helical" evidence="1">
    <location>
        <begin position="39"/>
        <end position="59"/>
    </location>
</feature>
<sequence>MRSDLSELLRDAKATMPPAPYDVEDAVAAGRRLQGRRRAALAGAAAATAVMTVAVAVAVTQLDARPRAHVVPLDKAPSVAPCTTVDPLQKVQQIITQKTEMTRSASPYYQNPANGTDWALASEPVDLTGPGVYVFRFVGIPADFDFRTKPGGFGMIPPDDFHGQLRPASDGGRGVVTDPDGNRVFELPLRLEDRPGWTTTCTGLIMFIG</sequence>
<keyword evidence="1" id="KW-0472">Membrane</keyword>
<keyword evidence="1" id="KW-0812">Transmembrane</keyword>
<keyword evidence="3" id="KW-1185">Reference proteome</keyword>
<comment type="caution">
    <text evidence="2">The sequence shown here is derived from an EMBL/GenBank/DDBJ whole genome shotgun (WGS) entry which is preliminary data.</text>
</comment>
<evidence type="ECO:0000313" key="2">
    <source>
        <dbReference type="EMBL" id="GAA1558421.1"/>
    </source>
</evidence>
<accession>A0ABP4ND02</accession>
<gene>
    <name evidence="2" type="ORF">GCM10009827_094220</name>
</gene>